<comment type="caution">
    <text evidence="4">The sequence shown here is derived from an EMBL/GenBank/DDBJ whole genome shotgun (WGS) entry which is preliminary data.</text>
</comment>
<dbReference type="Proteomes" id="UP001318321">
    <property type="component" value="Unassembled WGS sequence"/>
</dbReference>
<comment type="similarity">
    <text evidence="1 3">Belongs to the D-glutamate cyclase family.</text>
</comment>
<dbReference type="EC" id="4.2.1.-" evidence="3"/>
<evidence type="ECO:0000313" key="4">
    <source>
        <dbReference type="EMBL" id="NIC04142.1"/>
    </source>
</evidence>
<reference evidence="4 5" key="1">
    <citation type="submission" date="2020-03" db="EMBL/GenBank/DDBJ databases">
        <title>Identification of Halomonas strains.</title>
        <authorList>
            <person name="Xiao Z."/>
            <person name="Dong F."/>
            <person name="Wang Z."/>
            <person name="Zhao J.-Y."/>
        </authorList>
    </citation>
    <scope>NUCLEOTIDE SEQUENCE [LARGE SCALE GENOMIC DNA]</scope>
    <source>
        <strain evidence="4 5">DX6</strain>
    </source>
</reference>
<dbReference type="HAMAP" id="MF_01830">
    <property type="entry name" value="Hydro_lyase"/>
    <property type="match status" value="1"/>
</dbReference>
<evidence type="ECO:0000256" key="2">
    <source>
        <dbReference type="ARBA" id="ARBA00023239"/>
    </source>
</evidence>
<evidence type="ECO:0000256" key="3">
    <source>
        <dbReference type="HAMAP-Rule" id="MF_01830"/>
    </source>
</evidence>
<dbReference type="Gene3D" id="3.30.2040.10">
    <property type="entry name" value="PSTPO5379-like domain"/>
    <property type="match status" value="1"/>
</dbReference>
<protein>
    <recommendedName>
        <fullName evidence="3">Putative hydro-lyase HBJ55_01695</fullName>
        <ecNumber evidence="3">4.2.1.-</ecNumber>
    </recommendedName>
</protein>
<dbReference type="RefSeq" id="WP_167110408.1">
    <property type="nucleotide sequence ID" value="NZ_JAAQTO010000004.1"/>
</dbReference>
<dbReference type="PANTHER" id="PTHR32022">
    <property type="entry name" value="D-GLUTAMATE CYCLASE, MITOCHONDRIAL"/>
    <property type="match status" value="1"/>
</dbReference>
<organism evidence="4 5">
    <name type="scientific">Billgrantia bachuensis</name>
    <dbReference type="NCBI Taxonomy" id="2717286"/>
    <lineage>
        <taxon>Bacteria</taxon>
        <taxon>Pseudomonadati</taxon>
        <taxon>Pseudomonadota</taxon>
        <taxon>Gammaproteobacteria</taxon>
        <taxon>Oceanospirillales</taxon>
        <taxon>Halomonadaceae</taxon>
        <taxon>Billgrantia</taxon>
    </lineage>
</organism>
<dbReference type="PIRSF" id="PIRSF029755">
    <property type="entry name" value="UCP029755"/>
    <property type="match status" value="1"/>
</dbReference>
<keyword evidence="2 3" id="KW-0456">Lyase</keyword>
<dbReference type="Pfam" id="PF07286">
    <property type="entry name" value="D-Glu_cyclase"/>
    <property type="match status" value="1"/>
</dbReference>
<dbReference type="EMBL" id="JAAQTO010000004">
    <property type="protein sequence ID" value="NIC04142.1"/>
    <property type="molecule type" value="Genomic_DNA"/>
</dbReference>
<dbReference type="NCBIfam" id="NF003969">
    <property type="entry name" value="PRK05463.1"/>
    <property type="match status" value="1"/>
</dbReference>
<dbReference type="Gene3D" id="3.40.1640.10">
    <property type="entry name" value="PSTPO5379-like"/>
    <property type="match status" value="1"/>
</dbReference>
<proteinExistence type="inferred from homology"/>
<dbReference type="SUPFAM" id="SSF160920">
    <property type="entry name" value="PSTPO5379-like"/>
    <property type="match status" value="1"/>
</dbReference>
<gene>
    <name evidence="4" type="ORF">HBJ55_01695</name>
</gene>
<dbReference type="PANTHER" id="PTHR32022:SF10">
    <property type="entry name" value="D-GLUTAMATE CYCLASE, MITOCHONDRIAL"/>
    <property type="match status" value="1"/>
</dbReference>
<keyword evidence="5" id="KW-1185">Reference proteome</keyword>
<sequence>MTTPRPDDSILPTAHSSPAEVRRAAREGRLQAPTAGLAYGFVQANLVILPEPQANGFLRFCQANPKPCPLLAVSEPGARSCATLGSDLDIACDVPAYRIFREGHLQATVSHVDAEWRDDLVTFALGCSFTFEHALRQAGVPVRHIEEGRNVPMYRTSLPLVAAGGFAGNLVVSMRPMKATDAIRAIQITTRFPQAHGAPVHLGDPSRIGIADMRSPDFGEAVSVGEGELPVFWACGVTPQQVLMNAGIEFAITHSPGHMLVTDIPDSELALL</sequence>
<accession>A0ABX0PPH1</accession>
<name>A0ABX0PPH1_9GAMM</name>
<dbReference type="InterPro" id="IPR009906">
    <property type="entry name" value="D-Glu_cyclase"/>
</dbReference>
<evidence type="ECO:0000256" key="1">
    <source>
        <dbReference type="ARBA" id="ARBA00007896"/>
    </source>
</evidence>
<dbReference type="InterPro" id="IPR016938">
    <property type="entry name" value="UPF0317"/>
</dbReference>
<dbReference type="InterPro" id="IPR038021">
    <property type="entry name" value="Putative_hydro-lyase"/>
</dbReference>
<evidence type="ECO:0000313" key="5">
    <source>
        <dbReference type="Proteomes" id="UP001318321"/>
    </source>
</evidence>